<organism evidence="1 2">
    <name type="scientific">Aquipuribacter nitratireducens</name>
    <dbReference type="NCBI Taxonomy" id="650104"/>
    <lineage>
        <taxon>Bacteria</taxon>
        <taxon>Bacillati</taxon>
        <taxon>Actinomycetota</taxon>
        <taxon>Actinomycetes</taxon>
        <taxon>Micrococcales</taxon>
        <taxon>Intrasporangiaceae</taxon>
        <taxon>Aquipuribacter</taxon>
    </lineage>
</organism>
<name>A0ABW0GS27_9MICO</name>
<comment type="caution">
    <text evidence="1">The sequence shown here is derived from an EMBL/GenBank/DDBJ whole genome shotgun (WGS) entry which is preliminary data.</text>
</comment>
<evidence type="ECO:0008006" key="3">
    <source>
        <dbReference type="Google" id="ProtNLM"/>
    </source>
</evidence>
<evidence type="ECO:0000313" key="1">
    <source>
        <dbReference type="EMBL" id="MFC5382678.1"/>
    </source>
</evidence>
<dbReference type="RefSeq" id="WP_340270376.1">
    <property type="nucleotide sequence ID" value="NZ_JBBEOG010000006.1"/>
</dbReference>
<evidence type="ECO:0000313" key="2">
    <source>
        <dbReference type="Proteomes" id="UP001596122"/>
    </source>
</evidence>
<sequence>MDLATAAEQVRGAALAVPGVVDLHGGLFGEVAVHLPGRRVTGVRLRDGLTEVHVVVRTGSPLRPTAEAVQAAVARVRPGAVDVVIEDVTEGDRS</sequence>
<proteinExistence type="predicted"/>
<gene>
    <name evidence="1" type="ORF">ACFPJ6_18080</name>
</gene>
<dbReference type="Proteomes" id="UP001596122">
    <property type="component" value="Unassembled WGS sequence"/>
</dbReference>
<protein>
    <recommendedName>
        <fullName evidence="3">Asp23/Gls24 family envelope stress response protein</fullName>
    </recommendedName>
</protein>
<reference evidence="2" key="1">
    <citation type="journal article" date="2019" name="Int. J. Syst. Evol. Microbiol.">
        <title>The Global Catalogue of Microorganisms (GCM) 10K type strain sequencing project: providing services to taxonomists for standard genome sequencing and annotation.</title>
        <authorList>
            <consortium name="The Broad Institute Genomics Platform"/>
            <consortium name="The Broad Institute Genome Sequencing Center for Infectious Disease"/>
            <person name="Wu L."/>
            <person name="Ma J."/>
        </authorList>
    </citation>
    <scope>NUCLEOTIDE SEQUENCE [LARGE SCALE GENOMIC DNA]</scope>
    <source>
        <strain evidence="2">CCUG 43114</strain>
    </source>
</reference>
<dbReference type="EMBL" id="JBHSLD010000028">
    <property type="protein sequence ID" value="MFC5382678.1"/>
    <property type="molecule type" value="Genomic_DNA"/>
</dbReference>
<accession>A0ABW0GS27</accession>
<keyword evidence="2" id="KW-1185">Reference proteome</keyword>